<sequence length="338" mass="39180">MCGSHKPILPQMPEPSSVLEFSAWNKTQHHSIVIYADFEALLVKCNEKKGKNTTVIQNHEPMSYVIYRESNENKEVAKHFVQSIVEIAEKIDKLLKTMIPIIWSPEQQRLHDTCTTCNLCKNRFSVENHKVADHCHLSGKFRQTLCNSCNLKLQRSNFVPAFFHNLTNYDAHFLLTEFGYDTSTISVIPNSEEKFISFSKYINNSFTIRFIDTFRFMTSSLSMLAKNLITPEFEKFRQTTKALKHNDMNLVTRKVNTNTQSQYGTISNAKTSENIRTIMLLADVFENFRDLCLATYALDPAFYYTCPCPGFSFEAMLKHTLMRLELLHDYDTLLMIEK</sequence>
<name>A0A6G0VRF9_APHCR</name>
<feature type="non-terminal residue" evidence="1">
    <location>
        <position position="338"/>
    </location>
</feature>
<dbReference type="PANTHER" id="PTHR31511:SF12">
    <property type="entry name" value="RHO TERMINATION FACTOR N-TERMINAL DOMAIN-CONTAINING PROTEIN"/>
    <property type="match status" value="1"/>
</dbReference>
<dbReference type="InterPro" id="IPR044925">
    <property type="entry name" value="His-Me_finger_sf"/>
</dbReference>
<dbReference type="Proteomes" id="UP000478052">
    <property type="component" value="Unassembled WGS sequence"/>
</dbReference>
<dbReference type="SUPFAM" id="SSF54060">
    <property type="entry name" value="His-Me finger endonucleases"/>
    <property type="match status" value="1"/>
</dbReference>
<evidence type="ECO:0000313" key="2">
    <source>
        <dbReference type="Proteomes" id="UP000478052"/>
    </source>
</evidence>
<dbReference type="Pfam" id="PF02945">
    <property type="entry name" value="Endonuclease_7"/>
    <property type="match status" value="1"/>
</dbReference>
<dbReference type="EMBL" id="VUJU01013130">
    <property type="protein sequence ID" value="KAF0705828.1"/>
    <property type="molecule type" value="Genomic_DNA"/>
</dbReference>
<protein>
    <submittedName>
        <fullName evidence="1">DNA pol B 2 domain-containing protein</fullName>
    </submittedName>
</protein>
<dbReference type="PANTHER" id="PTHR31511">
    <property type="entry name" value="PROTEIN CBG23764"/>
    <property type="match status" value="1"/>
</dbReference>
<dbReference type="AlphaFoldDB" id="A0A6G0VRF9"/>
<dbReference type="OrthoDB" id="414982at2759"/>
<gene>
    <name evidence="1" type="ORF">FWK35_00030883</name>
</gene>
<accession>A0A6G0VRF9</accession>
<organism evidence="1 2">
    <name type="scientific">Aphis craccivora</name>
    <name type="common">Cowpea aphid</name>
    <dbReference type="NCBI Taxonomy" id="307492"/>
    <lineage>
        <taxon>Eukaryota</taxon>
        <taxon>Metazoa</taxon>
        <taxon>Ecdysozoa</taxon>
        <taxon>Arthropoda</taxon>
        <taxon>Hexapoda</taxon>
        <taxon>Insecta</taxon>
        <taxon>Pterygota</taxon>
        <taxon>Neoptera</taxon>
        <taxon>Paraneoptera</taxon>
        <taxon>Hemiptera</taxon>
        <taxon>Sternorrhyncha</taxon>
        <taxon>Aphidomorpha</taxon>
        <taxon>Aphidoidea</taxon>
        <taxon>Aphididae</taxon>
        <taxon>Aphidini</taxon>
        <taxon>Aphis</taxon>
        <taxon>Aphis</taxon>
    </lineage>
</organism>
<dbReference type="InterPro" id="IPR004211">
    <property type="entry name" value="Endonuclease_7"/>
</dbReference>
<dbReference type="SUPFAM" id="SSF53098">
    <property type="entry name" value="Ribonuclease H-like"/>
    <property type="match status" value="1"/>
</dbReference>
<dbReference type="InterPro" id="IPR038563">
    <property type="entry name" value="Endonuclease_7_sf"/>
</dbReference>
<evidence type="ECO:0000313" key="1">
    <source>
        <dbReference type="EMBL" id="KAF0705828.1"/>
    </source>
</evidence>
<comment type="caution">
    <text evidence="1">The sequence shown here is derived from an EMBL/GenBank/DDBJ whole genome shotgun (WGS) entry which is preliminary data.</text>
</comment>
<dbReference type="Gene3D" id="3.40.1800.10">
    <property type="entry name" value="His-Me finger endonucleases"/>
    <property type="match status" value="1"/>
</dbReference>
<proteinExistence type="predicted"/>
<keyword evidence="2" id="KW-1185">Reference proteome</keyword>
<reference evidence="1 2" key="1">
    <citation type="submission" date="2019-08" db="EMBL/GenBank/DDBJ databases">
        <title>Whole genome of Aphis craccivora.</title>
        <authorList>
            <person name="Voronova N.V."/>
            <person name="Shulinski R.S."/>
            <person name="Bandarenka Y.V."/>
            <person name="Zhorov D.G."/>
            <person name="Warner D."/>
        </authorList>
    </citation>
    <scope>NUCLEOTIDE SEQUENCE [LARGE SCALE GENOMIC DNA]</scope>
    <source>
        <strain evidence="1">180601</strain>
        <tissue evidence="1">Whole Body</tissue>
    </source>
</reference>
<dbReference type="InterPro" id="IPR012337">
    <property type="entry name" value="RNaseH-like_sf"/>
</dbReference>